<accession>A0ACD5UTP9</accession>
<dbReference type="Proteomes" id="UP001732700">
    <property type="component" value="Chromosome 2C"/>
</dbReference>
<name>A0ACD5UTP9_AVESA</name>
<sequence>MARLHLGVSGLLVVGLGCVLLAAASEPATVPVSDDVAALIAFKRAIYEDPLARLSDWNSSDTVPCLWSGVSCSPPLHGRVVTLDLSNSSLTGFLAPQIGSLTSLQKLLLDHNTLVGPIAREIGKLQYLTVLNLGRNQLVGAIPSEVGDMLKITTIDLHANRLNGTIPPELGRLTNLTELRLSNNSLTGTIPGSNDSIMVTTSSEDRIGLCQLAQLTDIDLSYNFLVGEIPTCLKQIRGLSMEGNCFQTNDILNRPIEQCENITVTDKDHITGGSGDKSMIQPLWLLIVEVIVGVSVLSMLTLCAIAGLRRRKARSSGDGVPWTRAISWKENTVISIDDDLLGNVPKMTRQELAEACEDFSNIIGSSHETVVYKGTMKDGREIAVVSLSVPVHYWTSYVELYFQREVVEMARLDHENVAKMVGYCKESDPFSRMLVFEYPANGTLYEHLHDGEGCQLSWPRRVKIVLSIARVLRHLHTELHPPFAVAAFTSSSVYLTEEFSPKIIDFERWRALVAKPFLSSGVIVNGGPLNGAVDPRHMRFMDVQANTFAFGVILLELISGRASLSKDTDELVDWARKHLDQPQEFIKLVDPKLKNVNQENLGIICNAVNLCIDAEPSRRPSMNMIAAILEEGVDTSAATALRASSLAWAQAELAIS</sequence>
<dbReference type="EnsemblPlants" id="AVESA.00010b.r2.2CG0311230.1">
    <property type="protein sequence ID" value="AVESA.00010b.r2.2CG0311230.1.CDS"/>
    <property type="gene ID" value="AVESA.00010b.r2.2CG0311230"/>
</dbReference>
<evidence type="ECO:0000313" key="2">
    <source>
        <dbReference type="Proteomes" id="UP001732700"/>
    </source>
</evidence>
<reference evidence="1" key="2">
    <citation type="submission" date="2025-09" db="UniProtKB">
        <authorList>
            <consortium name="EnsemblPlants"/>
        </authorList>
    </citation>
    <scope>IDENTIFICATION</scope>
</reference>
<keyword evidence="2" id="KW-1185">Reference proteome</keyword>
<evidence type="ECO:0000313" key="1">
    <source>
        <dbReference type="EnsemblPlants" id="AVESA.00010b.r2.2CG0311230.1.CDS"/>
    </source>
</evidence>
<proteinExistence type="predicted"/>
<protein>
    <submittedName>
        <fullName evidence="1">Uncharacterized protein</fullName>
    </submittedName>
</protein>
<reference evidence="1" key="1">
    <citation type="submission" date="2021-05" db="EMBL/GenBank/DDBJ databases">
        <authorList>
            <person name="Scholz U."/>
            <person name="Mascher M."/>
            <person name="Fiebig A."/>
        </authorList>
    </citation>
    <scope>NUCLEOTIDE SEQUENCE [LARGE SCALE GENOMIC DNA]</scope>
</reference>
<organism evidence="1 2">
    <name type="scientific">Avena sativa</name>
    <name type="common">Oat</name>
    <dbReference type="NCBI Taxonomy" id="4498"/>
    <lineage>
        <taxon>Eukaryota</taxon>
        <taxon>Viridiplantae</taxon>
        <taxon>Streptophyta</taxon>
        <taxon>Embryophyta</taxon>
        <taxon>Tracheophyta</taxon>
        <taxon>Spermatophyta</taxon>
        <taxon>Magnoliopsida</taxon>
        <taxon>Liliopsida</taxon>
        <taxon>Poales</taxon>
        <taxon>Poaceae</taxon>
        <taxon>BOP clade</taxon>
        <taxon>Pooideae</taxon>
        <taxon>Poodae</taxon>
        <taxon>Poeae</taxon>
        <taxon>Poeae Chloroplast Group 1 (Aveneae type)</taxon>
        <taxon>Aveninae</taxon>
        <taxon>Avena</taxon>
    </lineage>
</organism>